<dbReference type="FunFam" id="3.80.10.10:FF:001278">
    <property type="entry name" value="Toll-like receptor 13"/>
    <property type="match status" value="1"/>
</dbReference>
<dbReference type="SMART" id="SM00179">
    <property type="entry name" value="EGF_CA"/>
    <property type="match status" value="1"/>
</dbReference>
<dbReference type="PROSITE" id="PS00010">
    <property type="entry name" value="ASX_HYDROXYL"/>
    <property type="match status" value="1"/>
</dbReference>
<evidence type="ECO:0000259" key="14">
    <source>
        <dbReference type="PROSITE" id="PS50026"/>
    </source>
</evidence>
<dbReference type="InterPro" id="IPR007110">
    <property type="entry name" value="Ig-like_dom"/>
</dbReference>
<dbReference type="Gene3D" id="3.80.10.10">
    <property type="entry name" value="Ribonuclease Inhibitor"/>
    <property type="match status" value="3"/>
</dbReference>
<keyword evidence="4" id="KW-0812">Transmembrane</keyword>
<dbReference type="InterPro" id="IPR018097">
    <property type="entry name" value="EGF_Ca-bd_CS"/>
</dbReference>
<keyword evidence="2 12" id="KW-0245">EGF-like domain</keyword>
<dbReference type="EMBL" id="GG666636">
    <property type="protein sequence ID" value="EEN46985.1"/>
    <property type="molecule type" value="Genomic_DNA"/>
</dbReference>
<evidence type="ECO:0000256" key="1">
    <source>
        <dbReference type="ARBA" id="ARBA00004167"/>
    </source>
</evidence>
<feature type="disulfide bond" evidence="12">
    <location>
        <begin position="594"/>
        <end position="611"/>
    </location>
</feature>
<dbReference type="InterPro" id="IPR013783">
    <property type="entry name" value="Ig-like_fold"/>
</dbReference>
<dbReference type="InterPro" id="IPR050467">
    <property type="entry name" value="LRFN"/>
</dbReference>
<dbReference type="PANTHER" id="PTHR45842">
    <property type="entry name" value="SYNAPTIC ADHESION-LIKE MOLECULE SALM"/>
    <property type="match status" value="1"/>
</dbReference>
<feature type="signal peptide" evidence="13">
    <location>
        <begin position="1"/>
        <end position="24"/>
    </location>
</feature>
<keyword evidence="9 12" id="KW-1015">Disulfide bond</keyword>
<feature type="domain" description="EGF-like" evidence="14">
    <location>
        <begin position="504"/>
        <end position="540"/>
    </location>
</feature>
<dbReference type="PROSITE" id="PS51450">
    <property type="entry name" value="LRR"/>
    <property type="match status" value="4"/>
</dbReference>
<dbReference type="SMART" id="SM00181">
    <property type="entry name" value="EGF"/>
    <property type="match status" value="2"/>
</dbReference>
<dbReference type="Pfam" id="PF01463">
    <property type="entry name" value="LRRCT"/>
    <property type="match status" value="1"/>
</dbReference>
<dbReference type="SMART" id="SM00409">
    <property type="entry name" value="IG"/>
    <property type="match status" value="1"/>
</dbReference>
<dbReference type="Pfam" id="PF07679">
    <property type="entry name" value="I-set"/>
    <property type="match status" value="1"/>
</dbReference>
<keyword evidence="10" id="KW-0325">Glycoprotein</keyword>
<dbReference type="FunFam" id="2.60.40.10:FF:000076">
    <property type="entry name" value="Leucine-rich repeat and Ig domain-containing 4"/>
    <property type="match status" value="1"/>
</dbReference>
<dbReference type="Gene3D" id="2.10.25.10">
    <property type="entry name" value="Laminin"/>
    <property type="match status" value="2"/>
</dbReference>
<keyword evidence="7" id="KW-1133">Transmembrane helix</keyword>
<keyword evidence="11" id="KW-0393">Immunoglobulin domain</keyword>
<dbReference type="InterPro" id="IPR036179">
    <property type="entry name" value="Ig-like_dom_sf"/>
</dbReference>
<evidence type="ECO:0000256" key="12">
    <source>
        <dbReference type="PROSITE-ProRule" id="PRU00076"/>
    </source>
</evidence>
<dbReference type="SUPFAM" id="SSF57196">
    <property type="entry name" value="EGF/Laminin"/>
    <property type="match status" value="2"/>
</dbReference>
<dbReference type="InterPro" id="IPR000483">
    <property type="entry name" value="Cys-rich_flank_reg_C"/>
</dbReference>
<dbReference type="SMART" id="SM00408">
    <property type="entry name" value="IGc2"/>
    <property type="match status" value="1"/>
</dbReference>
<dbReference type="SUPFAM" id="SSF48726">
    <property type="entry name" value="Immunoglobulin"/>
    <property type="match status" value="1"/>
</dbReference>
<feature type="domain" description="EGF-like" evidence="14">
    <location>
        <begin position="585"/>
        <end position="623"/>
    </location>
</feature>
<organism>
    <name type="scientific">Branchiostoma floridae</name>
    <name type="common">Florida lancelet</name>
    <name type="synonym">Amphioxus</name>
    <dbReference type="NCBI Taxonomy" id="7739"/>
    <lineage>
        <taxon>Eukaryota</taxon>
        <taxon>Metazoa</taxon>
        <taxon>Chordata</taxon>
        <taxon>Cephalochordata</taxon>
        <taxon>Leptocardii</taxon>
        <taxon>Amphioxiformes</taxon>
        <taxon>Branchiostomatidae</taxon>
        <taxon>Branchiostoma</taxon>
    </lineage>
</organism>
<evidence type="ECO:0000256" key="10">
    <source>
        <dbReference type="ARBA" id="ARBA00023180"/>
    </source>
</evidence>
<dbReference type="SMART" id="SM00082">
    <property type="entry name" value="LRRCT"/>
    <property type="match status" value="1"/>
</dbReference>
<dbReference type="Gene3D" id="2.60.40.10">
    <property type="entry name" value="Immunoglobulins"/>
    <property type="match status" value="1"/>
</dbReference>
<proteinExistence type="predicted"/>
<dbReference type="GO" id="GO:0005509">
    <property type="term" value="F:calcium ion binding"/>
    <property type="evidence" value="ECO:0007669"/>
    <property type="project" value="InterPro"/>
</dbReference>
<dbReference type="InterPro" id="IPR000152">
    <property type="entry name" value="EGF-type_Asp/Asn_hydroxyl_site"/>
</dbReference>
<dbReference type="FunFam" id="2.10.25.10:FF:000117">
    <property type="entry name" value="Delta-like protein"/>
    <property type="match status" value="1"/>
</dbReference>
<dbReference type="InterPro" id="IPR001611">
    <property type="entry name" value="Leu-rich_rpt"/>
</dbReference>
<dbReference type="PROSITE" id="PS50026">
    <property type="entry name" value="EGF_3"/>
    <property type="match status" value="2"/>
</dbReference>
<comment type="subcellular location">
    <subcellularLocation>
        <location evidence="1">Membrane</location>
        <topology evidence="1">Single-pass membrane protein</topology>
    </subcellularLocation>
</comment>
<dbReference type="FunFam" id="3.80.10.10:FF:002489">
    <property type="entry name" value="Uncharacterized protein"/>
    <property type="match status" value="1"/>
</dbReference>
<dbReference type="SMART" id="SM00369">
    <property type="entry name" value="LRR_TYP"/>
    <property type="match status" value="9"/>
</dbReference>
<evidence type="ECO:0000256" key="8">
    <source>
        <dbReference type="ARBA" id="ARBA00023136"/>
    </source>
</evidence>
<dbReference type="GO" id="GO:0016020">
    <property type="term" value="C:membrane"/>
    <property type="evidence" value="ECO:0007669"/>
    <property type="project" value="UniProtKB-SubCell"/>
</dbReference>
<name>C3ZK86_BRAFL</name>
<dbReference type="CDD" id="cd00054">
    <property type="entry name" value="EGF_CA"/>
    <property type="match status" value="1"/>
</dbReference>
<dbReference type="PROSITE" id="PS50835">
    <property type="entry name" value="IG_LIKE"/>
    <property type="match status" value="1"/>
</dbReference>
<evidence type="ECO:0000256" key="7">
    <source>
        <dbReference type="ARBA" id="ARBA00022989"/>
    </source>
</evidence>
<feature type="disulfide bond" evidence="12">
    <location>
        <begin position="613"/>
        <end position="622"/>
    </location>
</feature>
<protein>
    <recommendedName>
        <fullName evidence="17">Ig-like domain-containing protein</fullName>
    </recommendedName>
</protein>
<dbReference type="InterPro" id="IPR013098">
    <property type="entry name" value="Ig_I-set"/>
</dbReference>
<feature type="chain" id="PRO_5002936898" description="Ig-like domain-containing protein" evidence="13">
    <location>
        <begin position="25"/>
        <end position="685"/>
    </location>
</feature>
<dbReference type="PROSITE" id="PS00022">
    <property type="entry name" value="EGF_1"/>
    <property type="match status" value="2"/>
</dbReference>
<accession>C3ZK86</accession>
<dbReference type="InterPro" id="IPR003599">
    <property type="entry name" value="Ig_sub"/>
</dbReference>
<dbReference type="InterPro" id="IPR003591">
    <property type="entry name" value="Leu-rich_rpt_typical-subtyp"/>
</dbReference>
<dbReference type="SUPFAM" id="SSF52058">
    <property type="entry name" value="L domain-like"/>
    <property type="match status" value="1"/>
</dbReference>
<dbReference type="InterPro" id="IPR000742">
    <property type="entry name" value="EGF"/>
</dbReference>
<evidence type="ECO:0000256" key="5">
    <source>
        <dbReference type="ARBA" id="ARBA00022729"/>
    </source>
</evidence>
<dbReference type="Pfam" id="PF13855">
    <property type="entry name" value="LRR_8"/>
    <property type="match status" value="4"/>
</dbReference>
<keyword evidence="8" id="KW-0472">Membrane</keyword>
<dbReference type="FunFam" id="2.10.25.10:FF:000712">
    <property type="entry name" value="Uncharacterized protein"/>
    <property type="match status" value="1"/>
</dbReference>
<feature type="disulfide bond" evidence="12">
    <location>
        <begin position="530"/>
        <end position="539"/>
    </location>
</feature>
<reference evidence="16" key="1">
    <citation type="journal article" date="2008" name="Nature">
        <title>The amphioxus genome and the evolution of the chordate karyotype.</title>
        <authorList>
            <consortium name="US DOE Joint Genome Institute (JGI-PGF)"/>
            <person name="Putnam N.H."/>
            <person name="Butts T."/>
            <person name="Ferrier D.E.K."/>
            <person name="Furlong R.F."/>
            <person name="Hellsten U."/>
            <person name="Kawashima T."/>
            <person name="Robinson-Rechavi M."/>
            <person name="Shoguchi E."/>
            <person name="Terry A."/>
            <person name="Yu J.-K."/>
            <person name="Benito-Gutierrez E.L."/>
            <person name="Dubchak I."/>
            <person name="Garcia-Fernandez J."/>
            <person name="Gibson-Brown J.J."/>
            <person name="Grigoriev I.V."/>
            <person name="Horton A.C."/>
            <person name="de Jong P.J."/>
            <person name="Jurka J."/>
            <person name="Kapitonov V.V."/>
            <person name="Kohara Y."/>
            <person name="Kuroki Y."/>
            <person name="Lindquist E."/>
            <person name="Lucas S."/>
            <person name="Osoegawa K."/>
            <person name="Pennacchio L.A."/>
            <person name="Salamov A.A."/>
            <person name="Satou Y."/>
            <person name="Sauka-Spengler T."/>
            <person name="Schmutz J."/>
            <person name="Shin-I T."/>
            <person name="Toyoda A."/>
            <person name="Bronner-Fraser M."/>
            <person name="Fujiyama A."/>
            <person name="Holland L.Z."/>
            <person name="Holland P.W.H."/>
            <person name="Satoh N."/>
            <person name="Rokhsar D.S."/>
        </authorList>
    </citation>
    <scope>NUCLEOTIDE SEQUENCE [LARGE SCALE GENOMIC DNA]</scope>
    <source>
        <strain evidence="16">S238N-H82</strain>
        <tissue evidence="16">Testes</tissue>
    </source>
</reference>
<gene>
    <name evidence="16" type="ORF">BRAFLDRAFT_69475</name>
</gene>
<dbReference type="InParanoid" id="C3ZK86"/>
<dbReference type="eggNOG" id="KOG0619">
    <property type="taxonomic scope" value="Eukaryota"/>
</dbReference>
<evidence type="ECO:0000256" key="3">
    <source>
        <dbReference type="ARBA" id="ARBA00022614"/>
    </source>
</evidence>
<comment type="caution">
    <text evidence="12">Lacks conserved residue(s) required for the propagation of feature annotation.</text>
</comment>
<evidence type="ECO:0008006" key="17">
    <source>
        <dbReference type="Google" id="ProtNLM"/>
    </source>
</evidence>
<dbReference type="FunFam" id="3.80.10.10:FF:001542">
    <property type="entry name" value="Predicted protein"/>
    <property type="match status" value="1"/>
</dbReference>
<evidence type="ECO:0000256" key="4">
    <source>
        <dbReference type="ARBA" id="ARBA00022692"/>
    </source>
</evidence>
<dbReference type="AlphaFoldDB" id="C3ZK86"/>
<dbReference type="CDD" id="cd00037">
    <property type="entry name" value="CLECT"/>
    <property type="match status" value="1"/>
</dbReference>
<evidence type="ECO:0000259" key="15">
    <source>
        <dbReference type="PROSITE" id="PS50835"/>
    </source>
</evidence>
<evidence type="ECO:0000313" key="16">
    <source>
        <dbReference type="EMBL" id="EEN46985.1"/>
    </source>
</evidence>
<evidence type="ECO:0000256" key="6">
    <source>
        <dbReference type="ARBA" id="ARBA00022737"/>
    </source>
</evidence>
<dbReference type="eggNOG" id="KOG1217">
    <property type="taxonomic scope" value="Eukaryota"/>
</dbReference>
<keyword evidence="6" id="KW-0677">Repeat</keyword>
<keyword evidence="3" id="KW-0433">Leucine-rich repeat</keyword>
<dbReference type="PROSITE" id="PS01186">
    <property type="entry name" value="EGF_2"/>
    <property type="match status" value="1"/>
</dbReference>
<dbReference type="InterPro" id="IPR001881">
    <property type="entry name" value="EGF-like_Ca-bd_dom"/>
</dbReference>
<evidence type="ECO:0000256" key="13">
    <source>
        <dbReference type="SAM" id="SignalP"/>
    </source>
</evidence>
<evidence type="ECO:0000256" key="11">
    <source>
        <dbReference type="ARBA" id="ARBA00023319"/>
    </source>
</evidence>
<dbReference type="InterPro" id="IPR032675">
    <property type="entry name" value="LRR_dom_sf"/>
</dbReference>
<dbReference type="InterPro" id="IPR003598">
    <property type="entry name" value="Ig_sub2"/>
</dbReference>
<evidence type="ECO:0000256" key="9">
    <source>
        <dbReference type="ARBA" id="ARBA00023157"/>
    </source>
</evidence>
<keyword evidence="5 13" id="KW-0732">Signal</keyword>
<feature type="domain" description="Ig-like" evidence="15">
    <location>
        <begin position="397"/>
        <end position="499"/>
    </location>
</feature>
<dbReference type="PROSITE" id="PS01187">
    <property type="entry name" value="EGF_CA"/>
    <property type="match status" value="1"/>
</dbReference>
<evidence type="ECO:0000256" key="2">
    <source>
        <dbReference type="ARBA" id="ARBA00022536"/>
    </source>
</evidence>
<sequence>MEFWLQTILIFLFMIFNNLGRSVAHPCFVSTHNAVCQGLSLTSVPDDLPADIEALYASNNYIAALHPADFSVYGNLDDIELMNNIINTIDSGTFAALASLVSLNLGSNQLSQLQYGVFEGLAHLQTLHLRSNNISIIQALTFHPLSGLQYLHLDHNSLTEVNNAQFCCGLSQLQELHLEYNSIGTVASGTFGRLPQLQYLHMDHNNLVTVNDFRSLTQLKELHLNHNSISSILPGAFQGLLHLQNLHLDNNRLTVVTTDFSSFPHYWNCIWAITALVPSSLLPCKTSLNCDFSTLSQLQELHLNNNSISAIQPGAFANMSSLRTIRLENNALNALPGKAHGELAPIANVYLHGNPWRCDCRMAAFRGEFTGQCQFEEQVTCASPETLLGRQLKDLTPQQLACEAATISRFQAWNTTVVQTGDTIYLQCKASGVPTPDVKVTLPSGATVSVVPRDEDMGRVTVGNDGNIAVRNATTSDAGLYTCTAINMLGRTTSNVSVDVRSPNIDECAGNPCWLGGTCLDHVDGYSCVCPKDAAGKHCDIGSLQWMAGEPSSPLDLCVLLDSSNNYQAKTVFCTEQHNYVCESALKPCEPNVCQNGGNCTSCFNGSSTFCDCPDGFEGEFCERKIDWCSLVTCPFGWTCQNLIDHFSCLASAGRMMEPYRCSSASCPDGMYCKEKGGSFSCWAN</sequence>
<dbReference type="PANTHER" id="PTHR45842:SF12">
    <property type="entry name" value="KEKKON 5, ISOFORM A"/>
    <property type="match status" value="1"/>
</dbReference>